<evidence type="ECO:0000256" key="3">
    <source>
        <dbReference type="ARBA" id="ARBA00010429"/>
    </source>
</evidence>
<evidence type="ECO:0000256" key="7">
    <source>
        <dbReference type="ARBA" id="ARBA00023002"/>
    </source>
</evidence>
<dbReference type="GO" id="GO:0020037">
    <property type="term" value="F:heme binding"/>
    <property type="evidence" value="ECO:0007669"/>
    <property type="project" value="InterPro"/>
</dbReference>
<dbReference type="RefSeq" id="WP_145241398.1">
    <property type="nucleotide sequence ID" value="NZ_CP036273.1"/>
</dbReference>
<comment type="cofactor">
    <cofactor evidence="1">
        <name>siroheme</name>
        <dbReference type="ChEBI" id="CHEBI:60052"/>
    </cofactor>
</comment>
<evidence type="ECO:0000256" key="1">
    <source>
        <dbReference type="ARBA" id="ARBA00001929"/>
    </source>
</evidence>
<gene>
    <name evidence="12" type="primary">sir</name>
    <name evidence="12" type="ORF">ETAA1_39880</name>
</gene>
<keyword evidence="7 12" id="KW-0560">Oxidoreductase</keyword>
<reference evidence="12 13" key="1">
    <citation type="submission" date="2019-02" db="EMBL/GenBank/DDBJ databases">
        <title>Deep-cultivation of Planctomycetes and their phenomic and genomic characterization uncovers novel biology.</title>
        <authorList>
            <person name="Wiegand S."/>
            <person name="Jogler M."/>
            <person name="Boedeker C."/>
            <person name="Pinto D."/>
            <person name="Vollmers J."/>
            <person name="Rivas-Marin E."/>
            <person name="Kohn T."/>
            <person name="Peeters S.H."/>
            <person name="Heuer A."/>
            <person name="Rast P."/>
            <person name="Oberbeckmann S."/>
            <person name="Bunk B."/>
            <person name="Jeske O."/>
            <person name="Meyerdierks A."/>
            <person name="Storesund J.E."/>
            <person name="Kallscheuer N."/>
            <person name="Luecker S."/>
            <person name="Lage O.M."/>
            <person name="Pohl T."/>
            <person name="Merkel B.J."/>
            <person name="Hornburger P."/>
            <person name="Mueller R.-W."/>
            <person name="Bruemmer F."/>
            <person name="Labrenz M."/>
            <person name="Spormann A.M."/>
            <person name="Op den Camp H."/>
            <person name="Overmann J."/>
            <person name="Amann R."/>
            <person name="Jetten M.S.M."/>
            <person name="Mascher T."/>
            <person name="Medema M.H."/>
            <person name="Devos D.P."/>
            <person name="Kaster A.-K."/>
            <person name="Ovreas L."/>
            <person name="Rohde M."/>
            <person name="Galperin M.Y."/>
            <person name="Jogler C."/>
        </authorList>
    </citation>
    <scope>NUCLEOTIDE SEQUENCE [LARGE SCALE GENOMIC DNA]</scope>
    <source>
        <strain evidence="12 13">ETA_A1</strain>
    </source>
</reference>
<dbReference type="GO" id="GO:0046872">
    <property type="term" value="F:metal ion binding"/>
    <property type="evidence" value="ECO:0007669"/>
    <property type="project" value="UniProtKB-KW"/>
</dbReference>
<evidence type="ECO:0000256" key="8">
    <source>
        <dbReference type="ARBA" id="ARBA00023004"/>
    </source>
</evidence>
<dbReference type="GO" id="GO:0009337">
    <property type="term" value="C:sulfite reductase complex (NADPH)"/>
    <property type="evidence" value="ECO:0007669"/>
    <property type="project" value="TreeGrafter"/>
</dbReference>
<keyword evidence="8" id="KW-0408">Iron</keyword>
<keyword evidence="9" id="KW-0411">Iron-sulfur</keyword>
<dbReference type="GO" id="GO:0051539">
    <property type="term" value="F:4 iron, 4 sulfur cluster binding"/>
    <property type="evidence" value="ECO:0007669"/>
    <property type="project" value="UniProtKB-KW"/>
</dbReference>
<evidence type="ECO:0000256" key="5">
    <source>
        <dbReference type="ARBA" id="ARBA00022617"/>
    </source>
</evidence>
<dbReference type="PANTHER" id="PTHR11493:SF47">
    <property type="entry name" value="SULFITE REDUCTASE [NADPH] SUBUNIT BETA"/>
    <property type="match status" value="1"/>
</dbReference>
<evidence type="ECO:0000259" key="10">
    <source>
        <dbReference type="Pfam" id="PF01077"/>
    </source>
</evidence>
<dbReference type="InterPro" id="IPR006067">
    <property type="entry name" value="NO2/SO3_Rdtase_4Fe4S_dom"/>
</dbReference>
<comment type="cofactor">
    <cofactor evidence="2">
        <name>[4Fe-4S] cluster</name>
        <dbReference type="ChEBI" id="CHEBI:49883"/>
    </cofactor>
</comment>
<dbReference type="Gene3D" id="3.30.413.10">
    <property type="entry name" value="Sulfite Reductase Hemoprotein, domain 1"/>
    <property type="match status" value="2"/>
</dbReference>
<dbReference type="InterPro" id="IPR005117">
    <property type="entry name" value="NiRdtase/SiRdtase_haem-b_fer"/>
</dbReference>
<protein>
    <submittedName>
        <fullName evidence="12">Sulfite reductase [ferredoxin]</fullName>
        <ecNumber evidence="12">1.8.7.1</ecNumber>
    </submittedName>
</protein>
<dbReference type="EC" id="1.8.7.1" evidence="12"/>
<organism evidence="12 13">
    <name type="scientific">Urbifossiella limnaea</name>
    <dbReference type="NCBI Taxonomy" id="2528023"/>
    <lineage>
        <taxon>Bacteria</taxon>
        <taxon>Pseudomonadati</taxon>
        <taxon>Planctomycetota</taxon>
        <taxon>Planctomycetia</taxon>
        <taxon>Gemmatales</taxon>
        <taxon>Gemmataceae</taxon>
        <taxon>Urbifossiella</taxon>
    </lineage>
</organism>
<dbReference type="EMBL" id="CP036273">
    <property type="protein sequence ID" value="QDU22013.1"/>
    <property type="molecule type" value="Genomic_DNA"/>
</dbReference>
<dbReference type="Gene3D" id="3.90.480.10">
    <property type="entry name" value="Sulfite Reductase Hemoprotein,Domain 2"/>
    <property type="match status" value="1"/>
</dbReference>
<evidence type="ECO:0000313" key="12">
    <source>
        <dbReference type="EMBL" id="QDU22013.1"/>
    </source>
</evidence>
<dbReference type="Proteomes" id="UP000319576">
    <property type="component" value="Chromosome"/>
</dbReference>
<dbReference type="SUPFAM" id="SSF56014">
    <property type="entry name" value="Nitrite and sulphite reductase 4Fe-4S domain-like"/>
    <property type="match status" value="2"/>
</dbReference>
<evidence type="ECO:0000259" key="11">
    <source>
        <dbReference type="Pfam" id="PF03460"/>
    </source>
</evidence>
<evidence type="ECO:0000256" key="4">
    <source>
        <dbReference type="ARBA" id="ARBA00022485"/>
    </source>
</evidence>
<dbReference type="Pfam" id="PF01077">
    <property type="entry name" value="NIR_SIR"/>
    <property type="match status" value="1"/>
</dbReference>
<feature type="domain" description="Nitrite/sulphite reductase 4Fe-4S" evidence="10">
    <location>
        <begin position="185"/>
        <end position="334"/>
    </location>
</feature>
<name>A0A517XWX8_9BACT</name>
<dbReference type="GO" id="GO:0050311">
    <property type="term" value="F:sulfite reductase (ferredoxin) activity"/>
    <property type="evidence" value="ECO:0007669"/>
    <property type="project" value="UniProtKB-EC"/>
</dbReference>
<proteinExistence type="inferred from homology"/>
<accession>A0A517XWX8</accession>
<dbReference type="InterPro" id="IPR036136">
    <property type="entry name" value="Nit/Sulf_reduc_fer-like_dom_sf"/>
</dbReference>
<dbReference type="Pfam" id="PF03460">
    <property type="entry name" value="NIR_SIR_ferr"/>
    <property type="match status" value="2"/>
</dbReference>
<keyword evidence="13" id="KW-1185">Reference proteome</keyword>
<sequence length="574" mass="63001">MSTETAPATEPKVSPVEAMKESSNFLRGRILAELADPALDHLSDEAKNIIKFHGSYQQEDRDARKKRDKPGVGKAYMFMIRLKLPGGVLTPHQYLEMDRLCGQYANGTLRFTTRQSIQFHGILKGDFKTIIGGINDALVSTLGACGDVNRNVVACPAPLKDPARKQMQELALAVAAHLAPRAGGHAYHEMWVNGEKQAAPAGPKDAEPIYGPTYLPRKFKVGFALPDDNCTDILAQCLGFLCVRGADGQPVGYNLYAGGGQGQTNSKPDTYPLLAQPVCFVHPEEVVAASEAIIKLFRDHGNRADRKRARLKYVMKDWGLEKFREVFARDYLKTPFRPVVDAPITGLDLHLGWQSQGDGKWFLGLSVENGRVKDEGNFRLRAGLREIVTRVGCSVRVSTQQDVLLCDIATADRPTVDSLLSEYGIPRPEGLSQVQKWSMACPATPTCPLAITESERSMPAVVDQLEPILSELGLEQEPISVRMTGCPNGCARPYQSEVGLVGRGGTKYTLYIGGDSYGRRMNVELQDSVPIEQIAPKLKPIFAAFRDERMPGELFGDYCERVGLEKLKALAGAK</sequence>
<keyword evidence="4" id="KW-0004">4Fe-4S</keyword>
<keyword evidence="5" id="KW-0349">Heme</keyword>
<feature type="domain" description="Nitrite/Sulfite reductase ferredoxin-like" evidence="11">
    <location>
        <begin position="356"/>
        <end position="422"/>
    </location>
</feature>
<dbReference type="GO" id="GO:0016002">
    <property type="term" value="F:sulfite reductase activity"/>
    <property type="evidence" value="ECO:0007669"/>
    <property type="project" value="TreeGrafter"/>
</dbReference>
<comment type="similarity">
    <text evidence="3">Belongs to the nitrite and sulfite reductase 4Fe-4S domain family.</text>
</comment>
<dbReference type="InterPro" id="IPR006066">
    <property type="entry name" value="NO2/SO3_Rdtase_FeS/sirohaem_BS"/>
</dbReference>
<evidence type="ECO:0000313" key="13">
    <source>
        <dbReference type="Proteomes" id="UP000319576"/>
    </source>
</evidence>
<dbReference type="GO" id="GO:0000103">
    <property type="term" value="P:sulfate assimilation"/>
    <property type="evidence" value="ECO:0007669"/>
    <property type="project" value="TreeGrafter"/>
</dbReference>
<keyword evidence="6" id="KW-0479">Metal-binding</keyword>
<dbReference type="InterPro" id="IPR045169">
    <property type="entry name" value="NO2/SO3_Rdtase_4Fe4S_prot"/>
</dbReference>
<dbReference type="FunFam" id="3.30.413.10:FF:000014">
    <property type="entry name" value="Sulfite reductase [ferredoxin], chloroplastic"/>
    <property type="match status" value="1"/>
</dbReference>
<dbReference type="PRINTS" id="PR00397">
    <property type="entry name" value="SIROHAEM"/>
</dbReference>
<dbReference type="KEGG" id="uli:ETAA1_39880"/>
<dbReference type="AlphaFoldDB" id="A0A517XWX8"/>
<dbReference type="PANTHER" id="PTHR11493">
    <property type="entry name" value="SULFITE REDUCTASE [NADPH] SUBUNIT BETA-RELATED"/>
    <property type="match status" value="1"/>
</dbReference>
<dbReference type="InterPro" id="IPR045854">
    <property type="entry name" value="NO2/SO3_Rdtase_4Fe4S_sf"/>
</dbReference>
<evidence type="ECO:0000256" key="6">
    <source>
        <dbReference type="ARBA" id="ARBA00022723"/>
    </source>
</evidence>
<dbReference type="NCBIfam" id="NF010029">
    <property type="entry name" value="PRK13504.1"/>
    <property type="match status" value="1"/>
</dbReference>
<dbReference type="SUPFAM" id="SSF55124">
    <property type="entry name" value="Nitrite/Sulfite reductase N-terminal domain-like"/>
    <property type="match status" value="2"/>
</dbReference>
<dbReference type="PROSITE" id="PS00365">
    <property type="entry name" value="NIR_SIR"/>
    <property type="match status" value="1"/>
</dbReference>
<evidence type="ECO:0000256" key="9">
    <source>
        <dbReference type="ARBA" id="ARBA00023014"/>
    </source>
</evidence>
<evidence type="ECO:0000256" key="2">
    <source>
        <dbReference type="ARBA" id="ARBA00001966"/>
    </source>
</evidence>
<dbReference type="Gene3D" id="3.90.480.20">
    <property type="match status" value="1"/>
</dbReference>
<dbReference type="OrthoDB" id="9803707at2"/>
<feature type="domain" description="Nitrite/Sulfite reductase ferredoxin-like" evidence="11">
    <location>
        <begin position="76"/>
        <end position="132"/>
    </location>
</feature>